<feature type="domain" description="General secretion pathway GspH" evidence="12">
    <location>
        <begin position="41"/>
        <end position="147"/>
    </location>
</feature>
<dbReference type="GO" id="GO:0015627">
    <property type="term" value="C:type II protein secretion system complex"/>
    <property type="evidence" value="ECO:0007669"/>
    <property type="project" value="InterPro"/>
</dbReference>
<dbReference type="Proteomes" id="UP000092528">
    <property type="component" value="Chromosome 1"/>
</dbReference>
<keyword evidence="4" id="KW-0488">Methylation</keyword>
<evidence type="ECO:0000256" key="7">
    <source>
        <dbReference type="ARBA" id="ARBA00022989"/>
    </source>
</evidence>
<dbReference type="GO" id="GO:0005886">
    <property type="term" value="C:plasma membrane"/>
    <property type="evidence" value="ECO:0007669"/>
    <property type="project" value="UniProtKB-SubCell"/>
</dbReference>
<comment type="similarity">
    <text evidence="9">Belongs to the GSP H family.</text>
</comment>
<proteinExistence type="inferred from homology"/>
<dbReference type="InterPro" id="IPR012902">
    <property type="entry name" value="N_methyl_site"/>
</dbReference>
<keyword evidence="14" id="KW-1185">Reference proteome</keyword>
<evidence type="ECO:0000256" key="10">
    <source>
        <dbReference type="ARBA" id="ARBA00030775"/>
    </source>
</evidence>
<evidence type="ECO:0000256" key="9">
    <source>
        <dbReference type="ARBA" id="ARBA00025772"/>
    </source>
</evidence>
<evidence type="ECO:0000259" key="12">
    <source>
        <dbReference type="Pfam" id="PF12019"/>
    </source>
</evidence>
<dbReference type="PATRIC" id="fig|45658.7.peg.529"/>
<accession>A0A1C7F9K7</accession>
<dbReference type="RefSeq" id="WP_005593274.1">
    <property type="nucleotide sequence ID" value="NZ_CP016414.1"/>
</dbReference>
<feature type="transmembrane region" description="Helical" evidence="11">
    <location>
        <begin position="6"/>
        <end position="32"/>
    </location>
</feature>
<evidence type="ECO:0000256" key="4">
    <source>
        <dbReference type="ARBA" id="ARBA00022481"/>
    </source>
</evidence>
<dbReference type="InterPro" id="IPR016824">
    <property type="entry name" value="Tfp-pilus_assembly_FimT"/>
</dbReference>
<dbReference type="InterPro" id="IPR045584">
    <property type="entry name" value="Pilin-like"/>
</dbReference>
<dbReference type="GeneID" id="96871437"/>
<comment type="subcellular location">
    <subcellularLocation>
        <location evidence="1">Cell inner membrane</location>
        <topology evidence="1">Single-pass membrane protein</topology>
    </subcellularLocation>
</comment>
<dbReference type="PIRSF" id="PIRSF024622">
    <property type="entry name" value="Tfp_FimT"/>
    <property type="match status" value="1"/>
</dbReference>
<keyword evidence="3" id="KW-1003">Cell membrane</keyword>
<dbReference type="SUPFAM" id="SSF54523">
    <property type="entry name" value="Pili subunits"/>
    <property type="match status" value="1"/>
</dbReference>
<keyword evidence="8 11" id="KW-0472">Membrane</keyword>
<evidence type="ECO:0000256" key="1">
    <source>
        <dbReference type="ARBA" id="ARBA00004377"/>
    </source>
</evidence>
<evidence type="ECO:0000256" key="3">
    <source>
        <dbReference type="ARBA" id="ARBA00022475"/>
    </source>
</evidence>
<dbReference type="NCBIfam" id="TIGR02532">
    <property type="entry name" value="IV_pilin_GFxxxE"/>
    <property type="match status" value="1"/>
</dbReference>
<gene>
    <name evidence="13" type="ORF">VSVS05_00566</name>
</gene>
<evidence type="ECO:0000256" key="5">
    <source>
        <dbReference type="ARBA" id="ARBA00022519"/>
    </source>
</evidence>
<dbReference type="EMBL" id="CP016414">
    <property type="protein sequence ID" value="ANU35699.1"/>
    <property type="molecule type" value="Genomic_DNA"/>
</dbReference>
<evidence type="ECO:0000256" key="11">
    <source>
        <dbReference type="SAM" id="Phobius"/>
    </source>
</evidence>
<name>A0A1C7F9K7_9VIBR</name>
<keyword evidence="5" id="KW-0997">Cell inner membrane</keyword>
<dbReference type="STRING" id="45658.VSVS12_02409"/>
<protein>
    <recommendedName>
        <fullName evidence="2">Type II secretion system protein H</fullName>
    </recommendedName>
    <alternativeName>
        <fullName evidence="10">General secretion pathway protein H</fullName>
    </alternativeName>
</protein>
<dbReference type="Gene3D" id="3.55.40.10">
    <property type="entry name" value="minor pseudopilin epsh domain"/>
    <property type="match status" value="1"/>
</dbReference>
<evidence type="ECO:0000313" key="13">
    <source>
        <dbReference type="EMBL" id="ANU35699.1"/>
    </source>
</evidence>
<evidence type="ECO:0000256" key="6">
    <source>
        <dbReference type="ARBA" id="ARBA00022692"/>
    </source>
</evidence>
<dbReference type="PROSITE" id="PS00409">
    <property type="entry name" value="PROKAR_NTER_METHYL"/>
    <property type="match status" value="1"/>
</dbReference>
<evidence type="ECO:0000256" key="8">
    <source>
        <dbReference type="ARBA" id="ARBA00023136"/>
    </source>
</evidence>
<dbReference type="AlphaFoldDB" id="A0A1C7F9K7"/>
<dbReference type="InterPro" id="IPR022346">
    <property type="entry name" value="T2SS_GspH"/>
</dbReference>
<evidence type="ECO:0000313" key="14">
    <source>
        <dbReference type="Proteomes" id="UP000092528"/>
    </source>
</evidence>
<reference evidence="13 14" key="1">
    <citation type="submission" date="2016-07" db="EMBL/GenBank/DDBJ databases">
        <title>Genome sequencing of Vibrio scophthalmi strain VS-05, an isolated from Paralichthys olivaceus.</title>
        <authorList>
            <person name="Han H.-J."/>
        </authorList>
    </citation>
    <scope>NUCLEOTIDE SEQUENCE [LARGE SCALE GENOMIC DNA]</scope>
    <source>
        <strain evidence="13 14">VS-05</strain>
    </source>
</reference>
<evidence type="ECO:0000256" key="2">
    <source>
        <dbReference type="ARBA" id="ARBA00021549"/>
    </source>
</evidence>
<keyword evidence="6 11" id="KW-0812">Transmembrane</keyword>
<dbReference type="Pfam" id="PF12019">
    <property type="entry name" value="GspH"/>
    <property type="match status" value="1"/>
</dbReference>
<sequence length="169" mass="18346">MVRGFTLIELIITLAITVSLLFFAAPSFDALLNKVKMQRLAGALNGFLMQAKSEAITRNKKLYVHFSFAHSTRITGGVWHLTLTDSSTSTGQLLLHLDGAAYANISIQHSYHSAYISFDGVRGRPNGGHIAFNPHNDPSGALRVIIANPPGRVKVCSGSEDRYGYPVCS</sequence>
<dbReference type="GO" id="GO:0015628">
    <property type="term" value="P:protein secretion by the type II secretion system"/>
    <property type="evidence" value="ECO:0007669"/>
    <property type="project" value="InterPro"/>
</dbReference>
<keyword evidence="7 11" id="KW-1133">Transmembrane helix</keyword>
<organism evidence="13 14">
    <name type="scientific">Vibrio scophthalmi</name>
    <dbReference type="NCBI Taxonomy" id="45658"/>
    <lineage>
        <taxon>Bacteria</taxon>
        <taxon>Pseudomonadati</taxon>
        <taxon>Pseudomonadota</taxon>
        <taxon>Gammaproteobacteria</taxon>
        <taxon>Vibrionales</taxon>
        <taxon>Vibrionaceae</taxon>
        <taxon>Vibrio</taxon>
    </lineage>
</organism>